<dbReference type="PANTHER" id="PTHR24113:SF12">
    <property type="entry name" value="RAN GTPASE-ACTIVATING PROTEIN 1"/>
    <property type="match status" value="1"/>
</dbReference>
<dbReference type="InterPro" id="IPR027038">
    <property type="entry name" value="RanGap"/>
</dbReference>
<dbReference type="AlphaFoldDB" id="A0A9W4WVY2"/>
<dbReference type="Pfam" id="PF13516">
    <property type="entry name" value="LRR_6"/>
    <property type="match status" value="3"/>
</dbReference>
<dbReference type="Proteomes" id="UP001153678">
    <property type="component" value="Unassembled WGS sequence"/>
</dbReference>
<protein>
    <submittedName>
        <fullName evidence="5">7319_t:CDS:1</fullName>
    </submittedName>
</protein>
<gene>
    <name evidence="5" type="ORF">FWILDA_LOCUS10895</name>
</gene>
<dbReference type="GO" id="GO:0005096">
    <property type="term" value="F:GTPase activator activity"/>
    <property type="evidence" value="ECO:0007669"/>
    <property type="project" value="UniProtKB-KW"/>
</dbReference>
<dbReference type="SUPFAM" id="SSF52047">
    <property type="entry name" value="RNI-like"/>
    <property type="match status" value="1"/>
</dbReference>
<feature type="compositionally biased region" description="Basic and acidic residues" evidence="4">
    <location>
        <begin position="424"/>
        <end position="439"/>
    </location>
</feature>
<dbReference type="Gene3D" id="3.80.10.10">
    <property type="entry name" value="Ribonuclease Inhibitor"/>
    <property type="match status" value="1"/>
</dbReference>
<accession>A0A9W4WVY2</accession>
<dbReference type="GO" id="GO:0031267">
    <property type="term" value="F:small GTPase binding"/>
    <property type="evidence" value="ECO:0007669"/>
    <property type="project" value="TreeGrafter"/>
</dbReference>
<keyword evidence="1" id="KW-0343">GTPase activation</keyword>
<dbReference type="CDD" id="cd00116">
    <property type="entry name" value="LRR_RI"/>
    <property type="match status" value="1"/>
</dbReference>
<evidence type="ECO:0000256" key="4">
    <source>
        <dbReference type="SAM" id="MobiDB-lite"/>
    </source>
</evidence>
<feature type="compositionally biased region" description="Acidic residues" evidence="4">
    <location>
        <begin position="343"/>
        <end position="365"/>
    </location>
</feature>
<dbReference type="GO" id="GO:0005829">
    <property type="term" value="C:cytosol"/>
    <property type="evidence" value="ECO:0007669"/>
    <property type="project" value="TreeGrafter"/>
</dbReference>
<feature type="region of interest" description="Disordered" evidence="4">
    <location>
        <begin position="398"/>
        <end position="439"/>
    </location>
</feature>
<keyword evidence="2" id="KW-0433">Leucine-rich repeat</keyword>
<keyword evidence="3" id="KW-0677">Repeat</keyword>
<evidence type="ECO:0000313" key="6">
    <source>
        <dbReference type="Proteomes" id="UP001153678"/>
    </source>
</evidence>
<name>A0A9W4WVY2_9GLOM</name>
<dbReference type="GO" id="GO:0005634">
    <property type="term" value="C:nucleus"/>
    <property type="evidence" value="ECO:0007669"/>
    <property type="project" value="TreeGrafter"/>
</dbReference>
<dbReference type="SMART" id="SM00368">
    <property type="entry name" value="LRR_RI"/>
    <property type="match status" value="8"/>
</dbReference>
<evidence type="ECO:0000313" key="5">
    <source>
        <dbReference type="EMBL" id="CAI2183072.1"/>
    </source>
</evidence>
<evidence type="ECO:0000256" key="3">
    <source>
        <dbReference type="ARBA" id="ARBA00022737"/>
    </source>
</evidence>
<organism evidence="5 6">
    <name type="scientific">Funneliformis geosporum</name>
    <dbReference type="NCBI Taxonomy" id="1117311"/>
    <lineage>
        <taxon>Eukaryota</taxon>
        <taxon>Fungi</taxon>
        <taxon>Fungi incertae sedis</taxon>
        <taxon>Mucoromycota</taxon>
        <taxon>Glomeromycotina</taxon>
        <taxon>Glomeromycetes</taxon>
        <taxon>Glomerales</taxon>
        <taxon>Glomeraceae</taxon>
        <taxon>Funneliformis</taxon>
    </lineage>
</organism>
<keyword evidence="6" id="KW-1185">Reference proteome</keyword>
<evidence type="ECO:0000256" key="1">
    <source>
        <dbReference type="ARBA" id="ARBA00022468"/>
    </source>
</evidence>
<evidence type="ECO:0000256" key="2">
    <source>
        <dbReference type="ARBA" id="ARBA00022614"/>
    </source>
</evidence>
<comment type="caution">
    <text evidence="5">The sequence shown here is derived from an EMBL/GenBank/DDBJ whole genome shotgun (WGS) entry which is preliminary data.</text>
</comment>
<dbReference type="PANTHER" id="PTHR24113">
    <property type="entry name" value="RAN GTPASE-ACTIVATING PROTEIN 1"/>
    <property type="match status" value="1"/>
</dbReference>
<reference evidence="5" key="1">
    <citation type="submission" date="2022-08" db="EMBL/GenBank/DDBJ databases">
        <authorList>
            <person name="Kallberg Y."/>
            <person name="Tangrot J."/>
            <person name="Rosling A."/>
        </authorList>
    </citation>
    <scope>NUCLEOTIDE SEQUENCE</scope>
    <source>
        <strain evidence="5">Wild A</strain>
    </source>
</reference>
<dbReference type="InterPro" id="IPR032675">
    <property type="entry name" value="LRR_dom_sf"/>
</dbReference>
<dbReference type="GO" id="GO:0006913">
    <property type="term" value="P:nucleocytoplasmic transport"/>
    <property type="evidence" value="ECO:0007669"/>
    <property type="project" value="TreeGrafter"/>
</dbReference>
<dbReference type="InterPro" id="IPR001611">
    <property type="entry name" value="Leu-rich_rpt"/>
</dbReference>
<feature type="region of interest" description="Disordered" evidence="4">
    <location>
        <begin position="338"/>
        <end position="380"/>
    </location>
</feature>
<dbReference type="GO" id="GO:0048471">
    <property type="term" value="C:perinuclear region of cytoplasm"/>
    <property type="evidence" value="ECO:0007669"/>
    <property type="project" value="TreeGrafter"/>
</dbReference>
<dbReference type="OrthoDB" id="184583at2759"/>
<dbReference type="EMBL" id="CAMKVN010002922">
    <property type="protein sequence ID" value="CAI2183072.1"/>
    <property type="molecule type" value="Genomic_DNA"/>
</dbReference>
<sequence length="439" mass="47908">MSANASSKVFSIEGKGLKLDTAEDVQEFVTSILEIENLEQVTLSGNTFGVEAAQAIAGALKKKNTIKIVNASDIFTSRLREEIPRAVKAICDALEDKEQLEELNFSDNAFGPAGAEPMVDFLTNNRWLRVLKLNNNGLGVRGGILIGKALLAAADKNVSEGRTSSLRTIIAGRNRLEDGSSQALANAIAAHGTLTEVRIPQNGIRPDGIITLSKGLAVCKDLEILDLQDNTFTETGSMDFSKALVEWPNLKVLNVGDCLLSTKGGITFAEALSLGHNKKLETLNLQYNELDSEAMKILATAISTHLKNLSALELNGNIVNPKDISIRNVISALEENGHADALGELDDMEFSDEEEEEELEEDTEEMEKSPEKGNKEEVLVEAKIESQLKIQKLEKHSIEAKSAQEGEAREIKKDQETPSTNSERQVKELTERISKVQKS</sequence>
<proteinExistence type="predicted"/>
<feature type="compositionally biased region" description="Basic and acidic residues" evidence="4">
    <location>
        <begin position="398"/>
        <end position="416"/>
    </location>
</feature>
<feature type="compositionally biased region" description="Basic and acidic residues" evidence="4">
    <location>
        <begin position="366"/>
        <end position="380"/>
    </location>
</feature>